<gene>
    <name evidence="2" type="ORF">AAFH96_20020</name>
</gene>
<keyword evidence="3" id="KW-1185">Reference proteome</keyword>
<accession>A0ABV5CTP3</accession>
<organism evidence="2 3">
    <name type="scientific">Polymorphospora lycopeni</name>
    <dbReference type="NCBI Taxonomy" id="3140240"/>
    <lineage>
        <taxon>Bacteria</taxon>
        <taxon>Bacillati</taxon>
        <taxon>Actinomycetota</taxon>
        <taxon>Actinomycetes</taxon>
        <taxon>Micromonosporales</taxon>
        <taxon>Micromonosporaceae</taxon>
        <taxon>Polymorphospora</taxon>
    </lineage>
</organism>
<comment type="caution">
    <text evidence="2">The sequence shown here is derived from an EMBL/GenBank/DDBJ whole genome shotgun (WGS) entry which is preliminary data.</text>
</comment>
<reference evidence="2 3" key="1">
    <citation type="submission" date="2024-04" db="EMBL/GenBank/DDBJ databases">
        <title>Polymorphospora sp. isolated from Baiyangdian Lake in Xiong'an New Area.</title>
        <authorList>
            <person name="Zhang X."/>
            <person name="Liu J."/>
        </authorList>
    </citation>
    <scope>NUCLEOTIDE SEQUENCE [LARGE SCALE GENOMIC DNA]</scope>
    <source>
        <strain evidence="2 3">2-325</strain>
    </source>
</reference>
<dbReference type="Gene3D" id="1.10.1220.10">
    <property type="entry name" value="Met repressor-like"/>
    <property type="match status" value="1"/>
</dbReference>
<evidence type="ECO:0000313" key="3">
    <source>
        <dbReference type="Proteomes" id="UP001582793"/>
    </source>
</evidence>
<name>A0ABV5CTP3_9ACTN</name>
<feature type="compositionally biased region" description="Polar residues" evidence="1">
    <location>
        <begin position="139"/>
        <end position="151"/>
    </location>
</feature>
<dbReference type="InterPro" id="IPR013321">
    <property type="entry name" value="Arc_rbn_hlx_hlx"/>
</dbReference>
<dbReference type="EMBL" id="JBCGDC010000057">
    <property type="protein sequence ID" value="MFB6395379.1"/>
    <property type="molecule type" value="Genomic_DNA"/>
</dbReference>
<dbReference type="InterPro" id="IPR010985">
    <property type="entry name" value="Ribbon_hlx_hlx"/>
</dbReference>
<evidence type="ECO:0000256" key="1">
    <source>
        <dbReference type="SAM" id="MobiDB-lite"/>
    </source>
</evidence>
<sequence length="163" mass="16796">MDLTPYLDNLRRDLAATAAPGGAEISRAAELLAGSLEPSARLCLLDALSDAADEITTQLSGAGVEVRLRGRQAEFVVTETQPASAPAPQPPPVDTGGDVSRITLRLPEALKDAVERTAAAEGVSVNAWLVRAVAGAVQTGHTGHTGPPSSHRSGRRITGFAQA</sequence>
<dbReference type="SUPFAM" id="SSF47598">
    <property type="entry name" value="Ribbon-helix-helix"/>
    <property type="match status" value="1"/>
</dbReference>
<dbReference type="Pfam" id="PF05534">
    <property type="entry name" value="HicB"/>
    <property type="match status" value="1"/>
</dbReference>
<proteinExistence type="predicted"/>
<dbReference type="Proteomes" id="UP001582793">
    <property type="component" value="Unassembled WGS sequence"/>
</dbReference>
<feature type="region of interest" description="Disordered" evidence="1">
    <location>
        <begin position="139"/>
        <end position="163"/>
    </location>
</feature>
<protein>
    <submittedName>
        <fullName evidence="2">Toxin-antitoxin system HicB family antitoxin</fullName>
    </submittedName>
</protein>
<dbReference type="RefSeq" id="WP_364207960.1">
    <property type="nucleotide sequence ID" value="NZ_JBCGDC010000057.1"/>
</dbReference>
<dbReference type="InterPro" id="IPR008651">
    <property type="entry name" value="Uncharacterised_HicB"/>
</dbReference>
<evidence type="ECO:0000313" key="2">
    <source>
        <dbReference type="EMBL" id="MFB6395379.1"/>
    </source>
</evidence>